<gene>
    <name evidence="2" type="ORF">LPMP_203450</name>
</gene>
<dbReference type="AlphaFoldDB" id="A0A088RPS7"/>
<evidence type="ECO:0008006" key="4">
    <source>
        <dbReference type="Google" id="ProtNLM"/>
    </source>
</evidence>
<dbReference type="RefSeq" id="XP_010698547.1">
    <property type="nucleotide sequence ID" value="XM_010700245.1"/>
</dbReference>
<organism evidence="2 3">
    <name type="scientific">Leishmania panamensis</name>
    <dbReference type="NCBI Taxonomy" id="5679"/>
    <lineage>
        <taxon>Eukaryota</taxon>
        <taxon>Discoba</taxon>
        <taxon>Euglenozoa</taxon>
        <taxon>Kinetoplastea</taxon>
        <taxon>Metakinetoplastina</taxon>
        <taxon>Trypanosomatida</taxon>
        <taxon>Trypanosomatidae</taxon>
        <taxon>Leishmaniinae</taxon>
        <taxon>Leishmania</taxon>
        <taxon>Leishmania guyanensis species complex</taxon>
    </lineage>
</organism>
<dbReference type="KEGG" id="lpan:LPMP_203450"/>
<protein>
    <recommendedName>
        <fullName evidence="4">Sfi1 spindle body domain-containing protein</fullName>
    </recommendedName>
</protein>
<reference evidence="2 3" key="1">
    <citation type="journal article" date="2015" name="Sci. Rep.">
        <title>The genome of Leishmania panamensis: insights into genomics of the L. (Viannia) subgenus.</title>
        <authorList>
            <person name="Llanes A."/>
            <person name="Restrepo C.M."/>
            <person name="Vecchio G.D."/>
            <person name="Anguizola F.J."/>
            <person name="Lleonart R."/>
        </authorList>
    </citation>
    <scope>NUCLEOTIDE SEQUENCE [LARGE SCALE GENOMIC DNA]</scope>
    <source>
        <strain evidence="2 3">MHOM/PA/94/PSC-1</strain>
    </source>
</reference>
<dbReference type="GeneID" id="22574556"/>
<name>A0A088RPS7_LEIPA</name>
<evidence type="ECO:0000313" key="2">
    <source>
        <dbReference type="EMBL" id="AIN97840.1"/>
    </source>
</evidence>
<keyword evidence="3" id="KW-1185">Reference proteome</keyword>
<sequence>MRQRNAPFATQGSSSSSPRENSRLAWCSESFLRQHMRARTSSRDTLLADLQLIRAAANTVVVWRCFLRWGLYAVRRVALRRVQHRAQIVLWRRVGARCFAWWRLVTERRLCREVLYAEAAAREGVLLLDGVCRTAWDKWCQWARAHVRQRGRAVHLGLVSRQRHACLRFRAWTCHLHQCRQLRAVEQIRFAAERSLARFTLIRWRLHTLEGYLTFPLQVRTAQRVAAAAFRVWQRRALIGAGARFICHEALFRVAQSFFDRWKRWLRRRLQSILLQEANEARLLLHIFLQWAWIHQLRALDYEQQVAERDLPRLFS</sequence>
<dbReference type="eggNOG" id="ENOG502SFQI">
    <property type="taxonomic scope" value="Eukaryota"/>
</dbReference>
<accession>A0A088RPS7</accession>
<evidence type="ECO:0000313" key="3">
    <source>
        <dbReference type="Proteomes" id="UP000063063"/>
    </source>
</evidence>
<proteinExistence type="predicted"/>
<dbReference type="EMBL" id="CP009389">
    <property type="protein sequence ID" value="AIN97840.1"/>
    <property type="molecule type" value="Genomic_DNA"/>
</dbReference>
<feature type="region of interest" description="Disordered" evidence="1">
    <location>
        <begin position="1"/>
        <end position="21"/>
    </location>
</feature>
<dbReference type="VEuPathDB" id="TriTrypDB:LPMP_203450"/>
<dbReference type="Proteomes" id="UP000063063">
    <property type="component" value="Chromosome 20"/>
</dbReference>
<evidence type="ECO:0000256" key="1">
    <source>
        <dbReference type="SAM" id="MobiDB-lite"/>
    </source>
</evidence>
<dbReference type="OrthoDB" id="265928at2759"/>